<reference evidence="6" key="1">
    <citation type="journal article" date="2023" name="Plant Biotechnol. J.">
        <title>Chromosome-level wild Hevea brasiliensis genome provides new tools for genomic-assisted breeding and valuable loci to elevate rubber yield.</title>
        <authorList>
            <person name="Cheng H."/>
            <person name="Song X."/>
            <person name="Hu Y."/>
            <person name="Wu T."/>
            <person name="Yang Q."/>
            <person name="An Z."/>
            <person name="Feng S."/>
            <person name="Deng Z."/>
            <person name="Wu W."/>
            <person name="Zeng X."/>
            <person name="Tu M."/>
            <person name="Wang X."/>
            <person name="Huang H."/>
        </authorList>
    </citation>
    <scope>NUCLEOTIDE SEQUENCE</scope>
    <source>
        <strain evidence="6">MT/VB/25A 57/8</strain>
    </source>
</reference>
<dbReference type="InterPro" id="IPR025875">
    <property type="entry name" value="Leu-rich_rpt_4"/>
</dbReference>
<comment type="similarity">
    <text evidence="1">Belongs to the RLP family.</text>
</comment>
<dbReference type="Pfam" id="PF12799">
    <property type="entry name" value="LRR_4"/>
    <property type="match status" value="1"/>
</dbReference>
<dbReference type="InterPro" id="IPR001611">
    <property type="entry name" value="Leu-rich_rpt"/>
</dbReference>
<dbReference type="InterPro" id="IPR003591">
    <property type="entry name" value="Leu-rich_rpt_typical-subtyp"/>
</dbReference>
<dbReference type="SMART" id="SM00365">
    <property type="entry name" value="LRR_SD22"/>
    <property type="match status" value="8"/>
</dbReference>
<keyword evidence="4" id="KW-1133">Transmembrane helix</keyword>
<evidence type="ECO:0008006" key="8">
    <source>
        <dbReference type="Google" id="ProtNLM"/>
    </source>
</evidence>
<dbReference type="PROSITE" id="PS51450">
    <property type="entry name" value="LRR"/>
    <property type="match status" value="2"/>
</dbReference>
<dbReference type="Pfam" id="PF00560">
    <property type="entry name" value="LRR_1"/>
    <property type="match status" value="4"/>
</dbReference>
<keyword evidence="5" id="KW-0732">Signal</keyword>
<dbReference type="EMBL" id="JARPOI010000013">
    <property type="protein sequence ID" value="KAJ9163017.1"/>
    <property type="molecule type" value="Genomic_DNA"/>
</dbReference>
<sequence>MEIMKECWILVMILLLRGSWCSDGCLEHERIALLQLKFEFISSSYEMPSRDIFFSSHDYDYDMPLWGVNTDCCNWGGVKCNTTTGHVVELSLDGIRRGGDWYLNASLFLPFQQLKNLSLYGNNIAGCIKNEGFERLSVLDNLELLDLSVNHFNNNILSSLSGLSFLKFLYLYENRLKGIINIEGGEELLKLSNLQILDLSYNNFSINNLSFFNGLSSLKSLSIANIQLKGPFDLKELGLSQLEELDLGENNITKFVDSRETRSSNNIRVLYLYGITIKGSILLESLRVLTHLKSLYLRGSNFEGTIPGQGLPHLKDLEYLALDGSIINNNILQSIGVMSSLKELSLRGCELNDTNFLNQGLPHLKDLEYLALDGSIINNNILQSIGVMSSLKKLSLSGCELNDTKFLNQGLPHLKDLEYLELDGSIINNNILQSIGVMSSLKKLSLRGCELNDTKFLNQGVCKLKQLQELDISDNEISGSLPSCLANLTSLQFLYLSSNNFIGNISLSPLRDLTNLEDLELSDNLFQIPISLSPFFNHSKLKFFENVGTNKMYVETNDQNLTPKFQLDRLYLSGYACGGVFPKFLYHQHNLQYVFLSSLKMGGGFPYWLLENNTKLESLFLKNTSLSGLLQLPHHSHMNLSELDISDNFFHGNIPLQIGTYLPRLRHMDLSSNGFNGSIPSSFGNMSLLRSLDLSNNSLSGTIPKHLTMDCVSLREVYLSKNQLQGSLKHAFCDCPELVVLDLSHNNMTGSIPSGIGRFSQLSYMILGHNNIEGEIPIQLCNLTQLSLIDLSHNNLSGHILPCLRSTSNSYLPTKDIYAMDEALEFTTKSRTYSYKRRRLSDMSGIDLSCNNLTGQIPIQIGNLNEIHVLNLSHNNLIGKIPASFSNLSQVESLDLSYNNLQGHIPSQLTELNFLEVFNVSYNNLSGRTPERVAQFATFDESSYRGNPLLYGWPMQKNWIVMVSPPSTSRSSINDEESNFFMDMGVFYVSFGVAYIMVLLAIATVLFINPYWRHVWFYFIQISIDNCYYFIVDNFGFLSKLKLFCR</sequence>
<dbReference type="SMART" id="SM00369">
    <property type="entry name" value="LRR_TYP"/>
    <property type="match status" value="11"/>
</dbReference>
<dbReference type="InterPro" id="IPR051502">
    <property type="entry name" value="RLP_Defense_Trigger"/>
</dbReference>
<feature type="transmembrane region" description="Helical" evidence="4">
    <location>
        <begin position="986"/>
        <end position="1008"/>
    </location>
</feature>
<feature type="chain" id="PRO_5045365057" description="Leucine-rich repeat-containing N-terminal plant-type domain-containing protein" evidence="5">
    <location>
        <begin position="22"/>
        <end position="1046"/>
    </location>
</feature>
<evidence type="ECO:0000256" key="1">
    <source>
        <dbReference type="ARBA" id="ARBA00009592"/>
    </source>
</evidence>
<keyword evidence="4" id="KW-0472">Membrane</keyword>
<feature type="signal peptide" evidence="5">
    <location>
        <begin position="1"/>
        <end position="21"/>
    </location>
</feature>
<keyword evidence="2" id="KW-0433">Leucine-rich repeat</keyword>
<dbReference type="Gene3D" id="3.80.10.10">
    <property type="entry name" value="Ribonuclease Inhibitor"/>
    <property type="match status" value="3"/>
</dbReference>
<evidence type="ECO:0000256" key="2">
    <source>
        <dbReference type="ARBA" id="ARBA00022614"/>
    </source>
</evidence>
<protein>
    <recommendedName>
        <fullName evidence="8">Leucine-rich repeat-containing N-terminal plant-type domain-containing protein</fullName>
    </recommendedName>
</protein>
<keyword evidence="7" id="KW-1185">Reference proteome</keyword>
<evidence type="ECO:0000313" key="6">
    <source>
        <dbReference type="EMBL" id="KAJ9163017.1"/>
    </source>
</evidence>
<dbReference type="PRINTS" id="PR00019">
    <property type="entry name" value="LEURICHRPT"/>
</dbReference>
<dbReference type="Proteomes" id="UP001174677">
    <property type="component" value="Chromosome 13"/>
</dbReference>
<evidence type="ECO:0000256" key="3">
    <source>
        <dbReference type="ARBA" id="ARBA00022737"/>
    </source>
</evidence>
<comment type="caution">
    <text evidence="6">The sequence shown here is derived from an EMBL/GenBank/DDBJ whole genome shotgun (WGS) entry which is preliminary data.</text>
</comment>
<dbReference type="Pfam" id="PF13855">
    <property type="entry name" value="LRR_8"/>
    <property type="match status" value="1"/>
</dbReference>
<dbReference type="PANTHER" id="PTHR48062:SF21">
    <property type="entry name" value="RECEPTOR-LIKE PROTEIN 12"/>
    <property type="match status" value="1"/>
</dbReference>
<name>A0ABQ9LC96_HEVBR</name>
<dbReference type="PANTHER" id="PTHR48062">
    <property type="entry name" value="RECEPTOR-LIKE PROTEIN 14"/>
    <property type="match status" value="1"/>
</dbReference>
<gene>
    <name evidence="6" type="ORF">P3X46_022739</name>
</gene>
<proteinExistence type="inferred from homology"/>
<evidence type="ECO:0000256" key="4">
    <source>
        <dbReference type="SAM" id="Phobius"/>
    </source>
</evidence>
<dbReference type="SUPFAM" id="SSF52058">
    <property type="entry name" value="L domain-like"/>
    <property type="match status" value="3"/>
</dbReference>
<dbReference type="InterPro" id="IPR032675">
    <property type="entry name" value="LRR_dom_sf"/>
</dbReference>
<evidence type="ECO:0000313" key="7">
    <source>
        <dbReference type="Proteomes" id="UP001174677"/>
    </source>
</evidence>
<feature type="transmembrane region" description="Helical" evidence="4">
    <location>
        <begin position="1015"/>
        <end position="1032"/>
    </location>
</feature>
<evidence type="ECO:0000256" key="5">
    <source>
        <dbReference type="SAM" id="SignalP"/>
    </source>
</evidence>
<organism evidence="6 7">
    <name type="scientific">Hevea brasiliensis</name>
    <name type="common">Para rubber tree</name>
    <name type="synonym">Siphonia brasiliensis</name>
    <dbReference type="NCBI Taxonomy" id="3981"/>
    <lineage>
        <taxon>Eukaryota</taxon>
        <taxon>Viridiplantae</taxon>
        <taxon>Streptophyta</taxon>
        <taxon>Embryophyta</taxon>
        <taxon>Tracheophyta</taxon>
        <taxon>Spermatophyta</taxon>
        <taxon>Magnoliopsida</taxon>
        <taxon>eudicotyledons</taxon>
        <taxon>Gunneridae</taxon>
        <taxon>Pentapetalae</taxon>
        <taxon>rosids</taxon>
        <taxon>fabids</taxon>
        <taxon>Malpighiales</taxon>
        <taxon>Euphorbiaceae</taxon>
        <taxon>Crotonoideae</taxon>
        <taxon>Micrandreae</taxon>
        <taxon>Hevea</taxon>
    </lineage>
</organism>
<keyword evidence="4" id="KW-0812">Transmembrane</keyword>
<keyword evidence="3" id="KW-0677">Repeat</keyword>
<accession>A0ABQ9LC96</accession>